<dbReference type="EMBL" id="AFYH01158782">
    <property type="status" value="NOT_ANNOTATED_CDS"/>
    <property type="molecule type" value="Genomic_DNA"/>
</dbReference>
<dbReference type="GO" id="GO:0004930">
    <property type="term" value="F:G protein-coupled receptor activity"/>
    <property type="evidence" value="ECO:0007669"/>
    <property type="project" value="UniProtKB-KW"/>
</dbReference>
<dbReference type="PROSITE" id="PS00237">
    <property type="entry name" value="G_PROTEIN_RECEP_F1_1"/>
    <property type="match status" value="1"/>
</dbReference>
<dbReference type="InParanoid" id="H3A973"/>
<evidence type="ECO:0000256" key="5">
    <source>
        <dbReference type="ARBA" id="ARBA00023136"/>
    </source>
</evidence>
<reference evidence="13" key="3">
    <citation type="submission" date="2025-09" db="UniProtKB">
        <authorList>
            <consortium name="Ensembl"/>
        </authorList>
    </citation>
    <scope>IDENTIFICATION</scope>
</reference>
<name>H3A973_LATCH</name>
<keyword evidence="8 10" id="KW-0807">Transducer</keyword>
<dbReference type="Gene3D" id="1.20.1070.10">
    <property type="entry name" value="Rhodopsin 7-helix transmembrane proteins"/>
    <property type="match status" value="1"/>
</dbReference>
<reference evidence="13" key="2">
    <citation type="submission" date="2025-08" db="UniProtKB">
        <authorList>
            <consortium name="Ensembl"/>
        </authorList>
    </citation>
    <scope>IDENTIFICATION</scope>
</reference>
<evidence type="ECO:0000256" key="1">
    <source>
        <dbReference type="ARBA" id="ARBA00004141"/>
    </source>
</evidence>
<dbReference type="GO" id="GO:0006954">
    <property type="term" value="P:inflammatory response"/>
    <property type="evidence" value="ECO:0007669"/>
    <property type="project" value="TreeGrafter"/>
</dbReference>
<dbReference type="AlphaFoldDB" id="H3A973"/>
<dbReference type="Ensembl" id="ENSLACT00000006246.1">
    <property type="protein sequence ID" value="ENSLACP00000006194.1"/>
    <property type="gene ID" value="ENSLACG00000005492.1"/>
</dbReference>
<reference evidence="14" key="1">
    <citation type="submission" date="2011-08" db="EMBL/GenBank/DDBJ databases">
        <title>The draft genome of Latimeria chalumnae.</title>
        <authorList>
            <person name="Di Palma F."/>
            <person name="Alfoldi J."/>
            <person name="Johnson J."/>
            <person name="Berlin A."/>
            <person name="Gnerre S."/>
            <person name="Jaffe D."/>
            <person name="MacCallum I."/>
            <person name="Young S."/>
            <person name="Walker B.J."/>
            <person name="Lander E."/>
            <person name="Lindblad-Toh K."/>
        </authorList>
    </citation>
    <scope>NUCLEOTIDE SEQUENCE [LARGE SCALE GENOMIC DNA]</scope>
    <source>
        <strain evidence="14">Wild caught</strain>
    </source>
</reference>
<dbReference type="HOGENOM" id="CLU_009579_8_0_1"/>
<evidence type="ECO:0000256" key="4">
    <source>
        <dbReference type="ARBA" id="ARBA00023040"/>
    </source>
</evidence>
<keyword evidence="2 10" id="KW-0812">Transmembrane</keyword>
<keyword evidence="5 11" id="KW-0472">Membrane</keyword>
<feature type="domain" description="G-protein coupled receptors family 1 profile" evidence="12">
    <location>
        <begin position="42"/>
        <end position="299"/>
    </location>
</feature>
<feature type="transmembrane region" description="Helical" evidence="11">
    <location>
        <begin position="198"/>
        <end position="222"/>
    </location>
</feature>
<dbReference type="GO" id="GO:0007204">
    <property type="term" value="P:positive regulation of cytosolic calcium ion concentration"/>
    <property type="evidence" value="ECO:0007669"/>
    <property type="project" value="TreeGrafter"/>
</dbReference>
<keyword evidence="4 10" id="KW-0297">G-protein coupled receptor</keyword>
<evidence type="ECO:0000313" key="14">
    <source>
        <dbReference type="Proteomes" id="UP000008672"/>
    </source>
</evidence>
<keyword evidence="7 10" id="KW-0675">Receptor</keyword>
<protein>
    <recommendedName>
        <fullName evidence="12">G-protein coupled receptors family 1 profile domain-containing protein</fullName>
    </recommendedName>
</protein>
<dbReference type="STRING" id="7897.ENSLACP00000006194"/>
<dbReference type="PRINTS" id="PR00237">
    <property type="entry name" value="GPCRRHODOPSN"/>
</dbReference>
<feature type="transmembrane region" description="Helical" evidence="11">
    <location>
        <begin position="242"/>
        <end position="264"/>
    </location>
</feature>
<dbReference type="Proteomes" id="UP000008672">
    <property type="component" value="Unassembled WGS sequence"/>
</dbReference>
<dbReference type="GO" id="GO:0004875">
    <property type="term" value="F:complement receptor activity"/>
    <property type="evidence" value="ECO:0007669"/>
    <property type="project" value="TreeGrafter"/>
</dbReference>
<sequence length="340" mass="39717">VSHNCSIKEPAFEKVFNSNRLFAVSLFFTIGGTLAFLLGVIGNTMVIWVLGFRMKFTETTVCFLNLAVADFLYTLLLPFRIVYAARQFDWPFGNAFCKTDYFMAFLTMYASVYFLMTISLNRCLSVTFPIWYRNFRSPRNSLVVCLIVWAIALCFAFPYLFFSRSEKLHNRTTCFVNYGEGNLKDDKWLRLKEQREDIIIITRFFLGFIFPGIIITTCYVLISVKVRKIKLKRITKLYKVSIATVLAFFICWLPYHLFSLFYIAKFSRPSCDFHPVVYIAYPLVYLFIYINSCINPILYVFIGDGFTRKVKSSIAIVFEQAFNDELSVSMFRSRKKTTKQ</sequence>
<evidence type="ECO:0000256" key="6">
    <source>
        <dbReference type="ARBA" id="ARBA00023157"/>
    </source>
</evidence>
<feature type="transmembrane region" description="Helical" evidence="11">
    <location>
        <begin position="101"/>
        <end position="120"/>
    </location>
</feature>
<proteinExistence type="inferred from homology"/>
<keyword evidence="3 11" id="KW-1133">Transmembrane helix</keyword>
<dbReference type="Pfam" id="PF00001">
    <property type="entry name" value="7tm_1"/>
    <property type="match status" value="1"/>
</dbReference>
<accession>H3A973</accession>
<evidence type="ECO:0000256" key="9">
    <source>
        <dbReference type="ARBA" id="ARBA00025736"/>
    </source>
</evidence>
<evidence type="ECO:0000256" key="7">
    <source>
        <dbReference type="ARBA" id="ARBA00023170"/>
    </source>
</evidence>
<gene>
    <name evidence="13" type="primary">LOC102355860</name>
</gene>
<feature type="transmembrane region" description="Helical" evidence="11">
    <location>
        <begin position="141"/>
        <end position="162"/>
    </location>
</feature>
<evidence type="ECO:0000313" key="13">
    <source>
        <dbReference type="Ensembl" id="ENSLACP00000006194.1"/>
    </source>
</evidence>
<dbReference type="GO" id="GO:0007200">
    <property type="term" value="P:phospholipase C-activating G protein-coupled receptor signaling pathway"/>
    <property type="evidence" value="ECO:0007669"/>
    <property type="project" value="TreeGrafter"/>
</dbReference>
<dbReference type="InterPro" id="IPR000276">
    <property type="entry name" value="GPCR_Rhodpsn"/>
</dbReference>
<feature type="transmembrane region" description="Helical" evidence="11">
    <location>
        <begin position="22"/>
        <end position="50"/>
    </location>
</feature>
<feature type="transmembrane region" description="Helical" evidence="11">
    <location>
        <begin position="276"/>
        <end position="302"/>
    </location>
</feature>
<comment type="similarity">
    <text evidence="9">Belongs to the chemokine-like receptor (CMKLR) family.</text>
</comment>
<keyword evidence="14" id="KW-1185">Reference proteome</keyword>
<dbReference type="PANTHER" id="PTHR24225">
    <property type="entry name" value="CHEMOTACTIC RECEPTOR"/>
    <property type="match status" value="1"/>
</dbReference>
<comment type="subcellular location">
    <subcellularLocation>
        <location evidence="1">Membrane</location>
        <topology evidence="1">Multi-pass membrane protein</topology>
    </subcellularLocation>
</comment>
<dbReference type="PRINTS" id="PR00526">
    <property type="entry name" value="FMETLEUPHER"/>
</dbReference>
<dbReference type="InterPro" id="IPR000826">
    <property type="entry name" value="Formyl_rcpt-rel"/>
</dbReference>
<dbReference type="PROSITE" id="PS50262">
    <property type="entry name" value="G_PROTEIN_RECEP_F1_2"/>
    <property type="match status" value="1"/>
</dbReference>
<dbReference type="PANTHER" id="PTHR24225:SF24">
    <property type="entry name" value="G-PROTEIN COUPLED RECEPTORS FAMILY 1 PROFILE DOMAIN-CONTAINING PROTEIN"/>
    <property type="match status" value="1"/>
</dbReference>
<dbReference type="InterPro" id="IPR017452">
    <property type="entry name" value="GPCR_Rhodpsn_7TM"/>
</dbReference>
<dbReference type="GeneTree" id="ENSGT01020000230438"/>
<dbReference type="GO" id="GO:0005886">
    <property type="term" value="C:plasma membrane"/>
    <property type="evidence" value="ECO:0007669"/>
    <property type="project" value="TreeGrafter"/>
</dbReference>
<evidence type="ECO:0000256" key="8">
    <source>
        <dbReference type="ARBA" id="ARBA00023224"/>
    </source>
</evidence>
<evidence type="ECO:0000256" key="10">
    <source>
        <dbReference type="RuleBase" id="RU000688"/>
    </source>
</evidence>
<keyword evidence="6" id="KW-1015">Disulfide bond</keyword>
<feature type="transmembrane region" description="Helical" evidence="11">
    <location>
        <begin position="62"/>
        <end position="81"/>
    </location>
</feature>
<comment type="similarity">
    <text evidence="10">Belongs to the G-protein coupled receptor 1 family.</text>
</comment>
<dbReference type="SUPFAM" id="SSF81321">
    <property type="entry name" value="Family A G protein-coupled receptor-like"/>
    <property type="match status" value="1"/>
</dbReference>
<evidence type="ECO:0000256" key="2">
    <source>
        <dbReference type="ARBA" id="ARBA00022692"/>
    </source>
</evidence>
<evidence type="ECO:0000259" key="12">
    <source>
        <dbReference type="PROSITE" id="PS50262"/>
    </source>
</evidence>
<dbReference type="FunFam" id="1.20.1070.10:FF:000034">
    <property type="entry name" value="G-protein coupled receptor 1"/>
    <property type="match status" value="1"/>
</dbReference>
<organism evidence="13 14">
    <name type="scientific">Latimeria chalumnae</name>
    <name type="common">Coelacanth</name>
    <dbReference type="NCBI Taxonomy" id="7897"/>
    <lineage>
        <taxon>Eukaryota</taxon>
        <taxon>Metazoa</taxon>
        <taxon>Chordata</taxon>
        <taxon>Craniata</taxon>
        <taxon>Vertebrata</taxon>
        <taxon>Euteleostomi</taxon>
        <taxon>Coelacanthiformes</taxon>
        <taxon>Coelacanthidae</taxon>
        <taxon>Latimeria</taxon>
    </lineage>
</organism>
<evidence type="ECO:0000256" key="11">
    <source>
        <dbReference type="SAM" id="Phobius"/>
    </source>
</evidence>
<evidence type="ECO:0000256" key="3">
    <source>
        <dbReference type="ARBA" id="ARBA00022989"/>
    </source>
</evidence>
<dbReference type="eggNOG" id="KOG3656">
    <property type="taxonomic scope" value="Eukaryota"/>
</dbReference>